<evidence type="ECO:0000313" key="3">
    <source>
        <dbReference type="Proteomes" id="UP001153636"/>
    </source>
</evidence>
<accession>A0A9P0CMC0</accession>
<proteinExistence type="predicted"/>
<dbReference type="OrthoDB" id="6781714at2759"/>
<dbReference type="Proteomes" id="UP001153636">
    <property type="component" value="Chromosome 10"/>
</dbReference>
<feature type="compositionally biased region" description="Acidic residues" evidence="1">
    <location>
        <begin position="142"/>
        <end position="177"/>
    </location>
</feature>
<sequence length="177" mass="20476">MDNCPSPHSIKRQCDPSMKKAKNVKEARFAIFTKVYADFSLQRSSSSQSSTTLTVLLYHLVNQNYTNRSYGFHTFQTFRETLIPSTYSTIVSTVDNGWQEVDGQYEFRWFEGEQLPTFDNEVVIQPGEGESDVLEVEKSIDDIDDDRYEKDDADNVYCEDNDGDDEEEIDEVEEEFV</sequence>
<evidence type="ECO:0000313" key="2">
    <source>
        <dbReference type="EMBL" id="CAH1100721.1"/>
    </source>
</evidence>
<gene>
    <name evidence="2" type="ORF">PSYICH_LOCUS1874</name>
</gene>
<dbReference type="AlphaFoldDB" id="A0A9P0CMC0"/>
<protein>
    <submittedName>
        <fullName evidence="2">Uncharacterized protein</fullName>
    </submittedName>
</protein>
<dbReference type="EMBL" id="OV651822">
    <property type="protein sequence ID" value="CAH1100721.1"/>
    <property type="molecule type" value="Genomic_DNA"/>
</dbReference>
<reference evidence="2" key="1">
    <citation type="submission" date="2022-01" db="EMBL/GenBank/DDBJ databases">
        <authorList>
            <person name="King R."/>
        </authorList>
    </citation>
    <scope>NUCLEOTIDE SEQUENCE</scope>
</reference>
<feature type="region of interest" description="Disordered" evidence="1">
    <location>
        <begin position="137"/>
        <end position="177"/>
    </location>
</feature>
<keyword evidence="3" id="KW-1185">Reference proteome</keyword>
<organism evidence="2 3">
    <name type="scientific">Psylliodes chrysocephalus</name>
    <dbReference type="NCBI Taxonomy" id="3402493"/>
    <lineage>
        <taxon>Eukaryota</taxon>
        <taxon>Metazoa</taxon>
        <taxon>Ecdysozoa</taxon>
        <taxon>Arthropoda</taxon>
        <taxon>Hexapoda</taxon>
        <taxon>Insecta</taxon>
        <taxon>Pterygota</taxon>
        <taxon>Neoptera</taxon>
        <taxon>Endopterygota</taxon>
        <taxon>Coleoptera</taxon>
        <taxon>Polyphaga</taxon>
        <taxon>Cucujiformia</taxon>
        <taxon>Chrysomeloidea</taxon>
        <taxon>Chrysomelidae</taxon>
        <taxon>Galerucinae</taxon>
        <taxon>Alticini</taxon>
        <taxon>Psylliodes</taxon>
    </lineage>
</organism>
<name>A0A9P0CMC0_9CUCU</name>
<evidence type="ECO:0000256" key="1">
    <source>
        <dbReference type="SAM" id="MobiDB-lite"/>
    </source>
</evidence>